<organism evidence="6 7">
    <name type="scientific">Stieleria magnilauensis</name>
    <dbReference type="NCBI Taxonomy" id="2527963"/>
    <lineage>
        <taxon>Bacteria</taxon>
        <taxon>Pseudomonadati</taxon>
        <taxon>Planctomycetota</taxon>
        <taxon>Planctomycetia</taxon>
        <taxon>Pirellulales</taxon>
        <taxon>Pirellulaceae</taxon>
        <taxon>Stieleria</taxon>
    </lineage>
</organism>
<dbReference type="Gene3D" id="1.25.40.10">
    <property type="entry name" value="Tetratricopeptide repeat domain"/>
    <property type="match status" value="1"/>
</dbReference>
<evidence type="ECO:0000313" key="7">
    <source>
        <dbReference type="Proteomes" id="UP000318081"/>
    </source>
</evidence>
<dbReference type="InterPro" id="IPR029063">
    <property type="entry name" value="SAM-dependent_MTases_sf"/>
</dbReference>
<protein>
    <submittedName>
        <fullName evidence="6">Biotin biosynthesis protein BioC</fullName>
    </submittedName>
</protein>
<name>A0ABX5XWL9_9BACT</name>
<keyword evidence="1" id="KW-0489">Methyltransferase</keyword>
<evidence type="ECO:0000256" key="2">
    <source>
        <dbReference type="ARBA" id="ARBA00022679"/>
    </source>
</evidence>
<evidence type="ECO:0000313" key="6">
    <source>
        <dbReference type="EMBL" id="QDV86399.1"/>
    </source>
</evidence>
<dbReference type="SUPFAM" id="SSF53335">
    <property type="entry name" value="S-adenosyl-L-methionine-dependent methyltransferases"/>
    <property type="match status" value="1"/>
</dbReference>
<dbReference type="PROSITE" id="PS50005">
    <property type="entry name" value="TPR"/>
    <property type="match status" value="1"/>
</dbReference>
<keyword evidence="7" id="KW-1185">Reference proteome</keyword>
<dbReference type="CDD" id="cd02440">
    <property type="entry name" value="AdoMet_MTases"/>
    <property type="match status" value="1"/>
</dbReference>
<evidence type="ECO:0000256" key="3">
    <source>
        <dbReference type="ARBA" id="ARBA00022691"/>
    </source>
</evidence>
<dbReference type="EMBL" id="CP036432">
    <property type="protein sequence ID" value="QDV86399.1"/>
    <property type="molecule type" value="Genomic_DNA"/>
</dbReference>
<evidence type="ECO:0000256" key="1">
    <source>
        <dbReference type="ARBA" id="ARBA00022603"/>
    </source>
</evidence>
<feature type="domain" description="Methyltransferase type 12" evidence="5">
    <location>
        <begin position="240"/>
        <end position="329"/>
    </location>
</feature>
<dbReference type="SMART" id="SM00028">
    <property type="entry name" value="TPR"/>
    <property type="match status" value="5"/>
</dbReference>
<dbReference type="SUPFAM" id="SSF48452">
    <property type="entry name" value="TPR-like"/>
    <property type="match status" value="1"/>
</dbReference>
<dbReference type="PANTHER" id="PTHR43464:SF19">
    <property type="entry name" value="UBIQUINONE BIOSYNTHESIS O-METHYLTRANSFERASE, MITOCHONDRIAL"/>
    <property type="match status" value="1"/>
</dbReference>
<dbReference type="InterPro" id="IPR011990">
    <property type="entry name" value="TPR-like_helical_dom_sf"/>
</dbReference>
<gene>
    <name evidence="6" type="ORF">TBK1r_54180</name>
</gene>
<evidence type="ECO:0000256" key="4">
    <source>
        <dbReference type="PROSITE-ProRule" id="PRU00339"/>
    </source>
</evidence>
<dbReference type="InterPro" id="IPR013217">
    <property type="entry name" value="Methyltransf_12"/>
</dbReference>
<dbReference type="RefSeq" id="WP_145217480.1">
    <property type="nucleotide sequence ID" value="NZ_CP036432.1"/>
</dbReference>
<dbReference type="Gene3D" id="3.40.50.150">
    <property type="entry name" value="Vaccinia Virus protein VP39"/>
    <property type="match status" value="1"/>
</dbReference>
<proteinExistence type="predicted"/>
<accession>A0ABX5XWL9</accession>
<dbReference type="Pfam" id="PF14559">
    <property type="entry name" value="TPR_19"/>
    <property type="match status" value="1"/>
</dbReference>
<keyword evidence="3" id="KW-0949">S-adenosyl-L-methionine</keyword>
<dbReference type="Proteomes" id="UP000318081">
    <property type="component" value="Chromosome"/>
</dbReference>
<keyword evidence="2" id="KW-0808">Transferase</keyword>
<dbReference type="PANTHER" id="PTHR43464">
    <property type="entry name" value="METHYLTRANSFERASE"/>
    <property type="match status" value="1"/>
</dbReference>
<reference evidence="6 7" key="1">
    <citation type="submission" date="2019-02" db="EMBL/GenBank/DDBJ databases">
        <title>Deep-cultivation of Planctomycetes and their phenomic and genomic characterization uncovers novel biology.</title>
        <authorList>
            <person name="Wiegand S."/>
            <person name="Jogler M."/>
            <person name="Boedeker C."/>
            <person name="Pinto D."/>
            <person name="Vollmers J."/>
            <person name="Rivas-Marin E."/>
            <person name="Kohn T."/>
            <person name="Peeters S.H."/>
            <person name="Heuer A."/>
            <person name="Rast P."/>
            <person name="Oberbeckmann S."/>
            <person name="Bunk B."/>
            <person name="Jeske O."/>
            <person name="Meyerdierks A."/>
            <person name="Storesund J.E."/>
            <person name="Kallscheuer N."/>
            <person name="Luecker S."/>
            <person name="Lage O.M."/>
            <person name="Pohl T."/>
            <person name="Merkel B.J."/>
            <person name="Hornburger P."/>
            <person name="Mueller R.-W."/>
            <person name="Bruemmer F."/>
            <person name="Labrenz M."/>
            <person name="Spormann A.M."/>
            <person name="Op den Camp H."/>
            <person name="Overmann J."/>
            <person name="Amann R."/>
            <person name="Jetten M.S.M."/>
            <person name="Mascher T."/>
            <person name="Medema M.H."/>
            <person name="Devos D.P."/>
            <person name="Kaster A.-K."/>
            <person name="Ovreas L."/>
            <person name="Rohde M."/>
            <person name="Galperin M.Y."/>
            <person name="Jogler C."/>
        </authorList>
    </citation>
    <scope>NUCLEOTIDE SEQUENCE [LARGE SCALE GENOMIC DNA]</scope>
    <source>
        <strain evidence="6 7">TBK1r</strain>
    </source>
</reference>
<dbReference type="Pfam" id="PF13432">
    <property type="entry name" value="TPR_16"/>
    <property type="match status" value="1"/>
</dbReference>
<sequence>MPETNDAMLQTALDLLSAGRHPDAIAVLQQAVRLSPQSAAAFRALAEAHLGCGDLEEARRCCQRSTTLDPSFERAFYLLGVICAHAGDVDDSTAAFERAIELRPKYFDALRGLAAVAGRSGQLARALECYRELIVAGIDHSELLLEFAETAERHGDLDDAITARKILFKREPDNLENCFNLSSLTGKDPPPATPATMVTQTFDDYAETFETHLGALQYSGPELLYRAVDRCESRNDLQILDLGCGTGLCGRPFRPMAQRLVGVDLSTRMLEKAKVKNVYDELHCADVLDFLSRQAQYDLILAADVLIYFGDLLPVFSAARGRIKDGGHFAFTIECSNSDDVVVSRNHRYLHSPNYVRRVIVEAGWQIVAFDECAFRQEQHKDLAGIVAVVSPDEGRDRDSV</sequence>
<dbReference type="InterPro" id="IPR019734">
    <property type="entry name" value="TPR_rpt"/>
</dbReference>
<dbReference type="Pfam" id="PF08242">
    <property type="entry name" value="Methyltransf_12"/>
    <property type="match status" value="1"/>
</dbReference>
<evidence type="ECO:0000259" key="5">
    <source>
        <dbReference type="Pfam" id="PF08242"/>
    </source>
</evidence>
<feature type="repeat" description="TPR" evidence="4">
    <location>
        <begin position="73"/>
        <end position="106"/>
    </location>
</feature>
<keyword evidence="4" id="KW-0802">TPR repeat</keyword>